<reference evidence="3" key="1">
    <citation type="submission" date="2013-09" db="EMBL/GenBank/DDBJ databases">
        <title>Corchorus olitorius genome sequencing.</title>
        <authorList>
            <person name="Alam M."/>
            <person name="Haque M.S."/>
            <person name="Islam M.S."/>
            <person name="Emdad E.M."/>
            <person name="Islam M.M."/>
            <person name="Ahmed B."/>
            <person name="Halim A."/>
            <person name="Hossen Q.M.M."/>
            <person name="Hossain M.Z."/>
            <person name="Ahmed R."/>
            <person name="Khan M.M."/>
            <person name="Islam R."/>
            <person name="Rashid M.M."/>
            <person name="Khan S.A."/>
            <person name="Rahman M.S."/>
            <person name="Alam M."/>
            <person name="Yahiya A.S."/>
            <person name="Khan M.S."/>
            <person name="Azam M.S."/>
            <person name="Haque T."/>
            <person name="Lashkar M.Z.H."/>
            <person name="Akhand A.I."/>
            <person name="Morshed G."/>
            <person name="Roy S."/>
            <person name="Uddin K.S."/>
            <person name="Rabeya T."/>
            <person name="Hossain A.S."/>
            <person name="Chowdhury A."/>
            <person name="Snigdha A.R."/>
            <person name="Mortoza M.S."/>
            <person name="Matin S.A."/>
            <person name="Hoque S.M.E."/>
            <person name="Islam M.K."/>
            <person name="Roy D.K."/>
            <person name="Haider R."/>
            <person name="Moosa M.M."/>
            <person name="Elias S.M."/>
            <person name="Hasan A.M."/>
            <person name="Jahan S."/>
            <person name="Shafiuddin M."/>
            <person name="Mahmood N."/>
            <person name="Shommy N.S."/>
        </authorList>
    </citation>
    <scope>NUCLEOTIDE SEQUENCE [LARGE SCALE GENOMIC DNA]</scope>
    <source>
        <strain evidence="3">cv. O-4</strain>
    </source>
</reference>
<gene>
    <name evidence="2" type="ORF">COLO4_03909</name>
</gene>
<accession>A0A1R3KVZ1</accession>
<dbReference type="Proteomes" id="UP000187203">
    <property type="component" value="Unassembled WGS sequence"/>
</dbReference>
<organism evidence="2 3">
    <name type="scientific">Corchorus olitorius</name>
    <dbReference type="NCBI Taxonomy" id="93759"/>
    <lineage>
        <taxon>Eukaryota</taxon>
        <taxon>Viridiplantae</taxon>
        <taxon>Streptophyta</taxon>
        <taxon>Embryophyta</taxon>
        <taxon>Tracheophyta</taxon>
        <taxon>Spermatophyta</taxon>
        <taxon>Magnoliopsida</taxon>
        <taxon>eudicotyledons</taxon>
        <taxon>Gunneridae</taxon>
        <taxon>Pentapetalae</taxon>
        <taxon>rosids</taxon>
        <taxon>malvids</taxon>
        <taxon>Malvales</taxon>
        <taxon>Malvaceae</taxon>
        <taxon>Grewioideae</taxon>
        <taxon>Apeibeae</taxon>
        <taxon>Corchorus</taxon>
    </lineage>
</organism>
<feature type="compositionally biased region" description="Polar residues" evidence="1">
    <location>
        <begin position="65"/>
        <end position="75"/>
    </location>
</feature>
<comment type="caution">
    <text evidence="2">The sequence shown here is derived from an EMBL/GenBank/DDBJ whole genome shotgun (WGS) entry which is preliminary data.</text>
</comment>
<evidence type="ECO:0000256" key="1">
    <source>
        <dbReference type="SAM" id="MobiDB-lite"/>
    </source>
</evidence>
<proteinExistence type="predicted"/>
<sequence>MSKIESGSDKEVSLTAGQSSGMDICIDGYWEVSVRSPAVAVAEIPALTQVQDERLMQLLSGENRSAANVDAAQTTVDSVSPAADDDDPHVVVVGKSAETFQQRQFLALESSSPQSPAEHDMSPPADIEDVALQQCENNGSTEDSSHSGIANAGEPASNVDEAAIILNNHNGISFISLCFLSKISTLTSSFSCGHHCT</sequence>
<keyword evidence="3" id="KW-1185">Reference proteome</keyword>
<feature type="region of interest" description="Disordered" evidence="1">
    <location>
        <begin position="65"/>
        <end position="87"/>
    </location>
</feature>
<dbReference type="AlphaFoldDB" id="A0A1R3KVZ1"/>
<protein>
    <submittedName>
        <fullName evidence="2">Uncharacterized protein</fullName>
    </submittedName>
</protein>
<evidence type="ECO:0000313" key="2">
    <source>
        <dbReference type="EMBL" id="OMP11294.1"/>
    </source>
</evidence>
<name>A0A1R3KVZ1_9ROSI</name>
<evidence type="ECO:0000313" key="3">
    <source>
        <dbReference type="Proteomes" id="UP000187203"/>
    </source>
</evidence>
<dbReference type="EMBL" id="AWUE01010796">
    <property type="protein sequence ID" value="OMP11294.1"/>
    <property type="molecule type" value="Genomic_DNA"/>
</dbReference>